<dbReference type="InterPro" id="IPR000210">
    <property type="entry name" value="BTB/POZ_dom"/>
</dbReference>
<proteinExistence type="predicted"/>
<dbReference type="Gene3D" id="3.30.710.10">
    <property type="entry name" value="Potassium Channel Kv1.1, Chain A"/>
    <property type="match status" value="1"/>
</dbReference>
<organism evidence="2 3">
    <name type="scientific">Rhynchophorus ferrugineus</name>
    <name type="common">Red palm weevil</name>
    <name type="synonym">Curculio ferrugineus</name>
    <dbReference type="NCBI Taxonomy" id="354439"/>
    <lineage>
        <taxon>Eukaryota</taxon>
        <taxon>Metazoa</taxon>
        <taxon>Ecdysozoa</taxon>
        <taxon>Arthropoda</taxon>
        <taxon>Hexapoda</taxon>
        <taxon>Insecta</taxon>
        <taxon>Pterygota</taxon>
        <taxon>Neoptera</taxon>
        <taxon>Endopterygota</taxon>
        <taxon>Coleoptera</taxon>
        <taxon>Polyphaga</taxon>
        <taxon>Cucujiformia</taxon>
        <taxon>Curculionidae</taxon>
        <taxon>Dryophthorinae</taxon>
        <taxon>Rhynchophorus</taxon>
    </lineage>
</organism>
<dbReference type="Proteomes" id="UP000625711">
    <property type="component" value="Unassembled WGS sequence"/>
</dbReference>
<dbReference type="GO" id="GO:0005829">
    <property type="term" value="C:cytosol"/>
    <property type="evidence" value="ECO:0007669"/>
    <property type="project" value="TreeGrafter"/>
</dbReference>
<name>A0A834I2S7_RHYFE</name>
<dbReference type="SUPFAM" id="SSF54695">
    <property type="entry name" value="POZ domain"/>
    <property type="match status" value="1"/>
</dbReference>
<dbReference type="CDD" id="cd18186">
    <property type="entry name" value="BTB_POZ_ZBTB_KLHL-like"/>
    <property type="match status" value="1"/>
</dbReference>
<protein>
    <recommendedName>
        <fullName evidence="1">BTB domain-containing protein</fullName>
    </recommendedName>
</protein>
<evidence type="ECO:0000313" key="2">
    <source>
        <dbReference type="EMBL" id="KAF7272889.1"/>
    </source>
</evidence>
<dbReference type="GO" id="GO:0022008">
    <property type="term" value="P:neurogenesis"/>
    <property type="evidence" value="ECO:0007669"/>
    <property type="project" value="TreeGrafter"/>
</dbReference>
<comment type="caution">
    <text evidence="2">The sequence shown here is derived from an EMBL/GenBank/DDBJ whole genome shotgun (WGS) entry which is preliminary data.</text>
</comment>
<accession>A0A834I2S7</accession>
<dbReference type="PANTHER" id="PTHR45774">
    <property type="entry name" value="BTB/POZ DOMAIN-CONTAINING"/>
    <property type="match status" value="1"/>
</dbReference>
<dbReference type="Pfam" id="PF00651">
    <property type="entry name" value="BTB"/>
    <property type="match status" value="1"/>
</dbReference>
<dbReference type="InterPro" id="IPR011333">
    <property type="entry name" value="SKP1/BTB/POZ_sf"/>
</dbReference>
<dbReference type="OrthoDB" id="624345at2759"/>
<keyword evidence="3" id="KW-1185">Reference proteome</keyword>
<dbReference type="PROSITE" id="PS50097">
    <property type="entry name" value="BTB"/>
    <property type="match status" value="1"/>
</dbReference>
<gene>
    <name evidence="2" type="ORF">GWI33_014367</name>
</gene>
<dbReference type="PANTHER" id="PTHR45774:SF4">
    <property type="entry name" value="AXUNDEAD, ISOFORM F"/>
    <property type="match status" value="1"/>
</dbReference>
<sequence>MTNLYDYYHSVSRLKLNHSPLLRAVNKKMNAVTKSYVCKKDGLLGFFRNQKFVDCTFLIENKEVKAHKLVLASKSVVFEKMLFGDLASDLIVLDDAEANEFNQMLEFVYTDQISFTSMSNAWSMFYLARKYLLDDLVEKCMKYISDNLTINTLVLSYEYSELYNETELKNQCLSDITSVISGIFVSDYHMKSSTLRTLLQRDLGLPKIDLVCKIIEWAATECEFRKVTASAAQIVKILQEEDVVSFINKKWLINLSCDYCNDSVLVCQCFGELVHETLVLLSGETMWENDSCDIPRLLKPTPTLCKSKKVFKIAQRLDLADGEEFVTSVVVSTDTVVTGVVICTEMKCSTDCGDSYKGCVMVRFCEDNSDANIVRPTVIREQFSYDSQMYIPLRFAAVLAAGKVYDIRISYKNYLQPRSSVVCSYMSDKLENHNPKCAMWFFDFNGTLLKGATFYPL</sequence>
<evidence type="ECO:0000313" key="3">
    <source>
        <dbReference type="Proteomes" id="UP000625711"/>
    </source>
</evidence>
<reference evidence="2" key="1">
    <citation type="submission" date="2020-08" db="EMBL/GenBank/DDBJ databases">
        <title>Genome sequencing and assembly of the red palm weevil Rhynchophorus ferrugineus.</title>
        <authorList>
            <person name="Dias G.B."/>
            <person name="Bergman C.M."/>
            <person name="Manee M."/>
        </authorList>
    </citation>
    <scope>NUCLEOTIDE SEQUENCE</scope>
    <source>
        <strain evidence="2">AA-2017</strain>
        <tissue evidence="2">Whole larva</tissue>
    </source>
</reference>
<evidence type="ECO:0000259" key="1">
    <source>
        <dbReference type="PROSITE" id="PS50097"/>
    </source>
</evidence>
<dbReference type="CDD" id="cd14733">
    <property type="entry name" value="BACK"/>
    <property type="match status" value="1"/>
</dbReference>
<dbReference type="SMART" id="SM00225">
    <property type="entry name" value="BTB"/>
    <property type="match status" value="1"/>
</dbReference>
<dbReference type="EMBL" id="JAACXV010013659">
    <property type="protein sequence ID" value="KAF7272889.1"/>
    <property type="molecule type" value="Genomic_DNA"/>
</dbReference>
<feature type="domain" description="BTB" evidence="1">
    <location>
        <begin position="53"/>
        <end position="117"/>
    </location>
</feature>
<dbReference type="AlphaFoldDB" id="A0A834I2S7"/>